<dbReference type="Pfam" id="PF02493">
    <property type="entry name" value="MORN"/>
    <property type="match status" value="2"/>
</dbReference>
<dbReference type="EMBL" id="MCFH01000002">
    <property type="protein sequence ID" value="ORX59965.1"/>
    <property type="molecule type" value="Genomic_DNA"/>
</dbReference>
<evidence type="ECO:0000256" key="5">
    <source>
        <dbReference type="ARBA" id="ARBA00023069"/>
    </source>
</evidence>
<sequence>MAHYGSPFDADVKNGRIEGKGKFTFPDGNVYVGHFKDGEFHGKGTIFFKNGGKYMAEWDHGHDINGMFTFEDGLLYEENNWDYCTEEDRRFYSERCNGIPPAGISQLCNNVEGTPNIPKGCYDCGDGYYNPKSNRIFTYTGLHLRNPDEEEVKWIVDKCRIGVGEPNQEIK</sequence>
<proteinExistence type="predicted"/>
<keyword evidence="6" id="KW-0966">Cell projection</keyword>
<evidence type="ECO:0000256" key="4">
    <source>
        <dbReference type="ARBA" id="ARBA00022846"/>
    </source>
</evidence>
<dbReference type="STRING" id="1754191.A0A1Y1VM12"/>
<comment type="subcellular location">
    <subcellularLocation>
        <location evidence="1">Cell projection</location>
        <location evidence="1">Cilium</location>
        <location evidence="1">Flagellum</location>
    </subcellularLocation>
</comment>
<keyword evidence="8" id="KW-1185">Reference proteome</keyword>
<reference evidence="7 8" key="2">
    <citation type="submission" date="2016-08" db="EMBL/GenBank/DDBJ databases">
        <title>Pervasive Adenine N6-methylation of Active Genes in Fungi.</title>
        <authorList>
            <consortium name="DOE Joint Genome Institute"/>
            <person name="Mondo S.J."/>
            <person name="Dannebaum R.O."/>
            <person name="Kuo R.C."/>
            <person name="Labutti K."/>
            <person name="Haridas S."/>
            <person name="Kuo A."/>
            <person name="Salamov A."/>
            <person name="Ahrendt S.R."/>
            <person name="Lipzen A."/>
            <person name="Sullivan W."/>
            <person name="Andreopoulos W.B."/>
            <person name="Clum A."/>
            <person name="Lindquist E."/>
            <person name="Daum C."/>
            <person name="Ramamoorthy G.K."/>
            <person name="Gryganskyi A."/>
            <person name="Culley D."/>
            <person name="Magnuson J.K."/>
            <person name="James T.Y."/>
            <person name="O'Malley M.A."/>
            <person name="Stajich J.E."/>
            <person name="Spatafora J.W."/>
            <person name="Visel A."/>
            <person name="Grigoriev I.V."/>
        </authorList>
    </citation>
    <scope>NUCLEOTIDE SEQUENCE [LARGE SCALE GENOMIC DNA]</scope>
    <source>
        <strain evidence="8">finn</strain>
    </source>
</reference>
<name>A0A1Y1VM12_9FUNG</name>
<evidence type="ECO:0000256" key="1">
    <source>
        <dbReference type="ARBA" id="ARBA00004230"/>
    </source>
</evidence>
<dbReference type="PANTHER" id="PTHR46437">
    <property type="entry name" value="MORN REPEAT-CONTAINING PROTEIN 5"/>
    <property type="match status" value="1"/>
</dbReference>
<evidence type="ECO:0000256" key="6">
    <source>
        <dbReference type="ARBA" id="ARBA00023273"/>
    </source>
</evidence>
<dbReference type="AlphaFoldDB" id="A0A1Y1VM12"/>
<keyword evidence="5" id="KW-0969">Cilium</keyword>
<dbReference type="Proteomes" id="UP000193719">
    <property type="component" value="Unassembled WGS sequence"/>
</dbReference>
<keyword evidence="4" id="KW-0282">Flagellum</keyword>
<keyword evidence="3" id="KW-0677">Repeat</keyword>
<comment type="caution">
    <text evidence="7">The sequence shown here is derived from an EMBL/GenBank/DDBJ whole genome shotgun (WGS) entry which is preliminary data.</text>
</comment>
<dbReference type="InterPro" id="IPR003409">
    <property type="entry name" value="MORN"/>
</dbReference>
<organism evidence="7 8">
    <name type="scientific">Piromyces finnis</name>
    <dbReference type="NCBI Taxonomy" id="1754191"/>
    <lineage>
        <taxon>Eukaryota</taxon>
        <taxon>Fungi</taxon>
        <taxon>Fungi incertae sedis</taxon>
        <taxon>Chytridiomycota</taxon>
        <taxon>Chytridiomycota incertae sedis</taxon>
        <taxon>Neocallimastigomycetes</taxon>
        <taxon>Neocallimastigales</taxon>
        <taxon>Neocallimastigaceae</taxon>
        <taxon>Piromyces</taxon>
    </lineage>
</organism>
<dbReference type="OrthoDB" id="294378at2759"/>
<evidence type="ECO:0000256" key="3">
    <source>
        <dbReference type="ARBA" id="ARBA00022737"/>
    </source>
</evidence>
<dbReference type="GO" id="GO:0031514">
    <property type="term" value="C:motile cilium"/>
    <property type="evidence" value="ECO:0007669"/>
    <property type="project" value="UniProtKB-SubCell"/>
</dbReference>
<dbReference type="SMART" id="SM00698">
    <property type="entry name" value="MORN"/>
    <property type="match status" value="2"/>
</dbReference>
<dbReference type="SUPFAM" id="SSF82185">
    <property type="entry name" value="Histone H3 K4-specific methyltransferase SET7/9 N-terminal domain"/>
    <property type="match status" value="1"/>
</dbReference>
<dbReference type="PANTHER" id="PTHR46437:SF1">
    <property type="entry name" value="MORN REPEAT-CONTAINING PROTEIN 5"/>
    <property type="match status" value="1"/>
</dbReference>
<accession>A0A1Y1VM12</accession>
<evidence type="ECO:0000313" key="7">
    <source>
        <dbReference type="EMBL" id="ORX59965.1"/>
    </source>
</evidence>
<evidence type="ECO:0000313" key="8">
    <source>
        <dbReference type="Proteomes" id="UP000193719"/>
    </source>
</evidence>
<gene>
    <name evidence="7" type="ORF">BCR36DRAFT_316192</name>
</gene>
<protein>
    <recommendedName>
        <fullName evidence="2">MORN repeat-containing protein 5</fullName>
    </recommendedName>
</protein>
<dbReference type="InterPro" id="IPR042814">
    <property type="entry name" value="Morn5"/>
</dbReference>
<reference evidence="7 8" key="1">
    <citation type="submission" date="2016-08" db="EMBL/GenBank/DDBJ databases">
        <title>Genomes of anaerobic fungi encode conserved fungal cellulosomes for biomass hydrolysis.</title>
        <authorList>
            <consortium name="DOE Joint Genome Institute"/>
            <person name="Haitjema C.H."/>
            <person name="Gilmore S.P."/>
            <person name="Henske J.K."/>
            <person name="Solomon K.V."/>
            <person name="De Groot R."/>
            <person name="Kuo A."/>
            <person name="Mondo S.J."/>
            <person name="Salamov A.A."/>
            <person name="Labutti K."/>
            <person name="Zhao Z."/>
            <person name="Chiniquy J."/>
            <person name="Barry K."/>
            <person name="Brewer H.M."/>
            <person name="Purvine S.O."/>
            <person name="Wright A.T."/>
            <person name="Boxma B."/>
            <person name="Van Alen T."/>
            <person name="Hackstein J.H."/>
            <person name="Baker S.E."/>
            <person name="Grigoriev I.V."/>
            <person name="O'Malley M.A."/>
        </authorList>
    </citation>
    <scope>NUCLEOTIDE SEQUENCE [LARGE SCALE GENOMIC DNA]</scope>
    <source>
        <strain evidence="8">finn</strain>
    </source>
</reference>
<dbReference type="Gene3D" id="2.20.110.10">
    <property type="entry name" value="Histone H3 K4-specific methyltransferase SET7/9 N-terminal domain"/>
    <property type="match status" value="1"/>
</dbReference>
<evidence type="ECO:0000256" key="2">
    <source>
        <dbReference type="ARBA" id="ARBA00016322"/>
    </source>
</evidence>